<dbReference type="InterPro" id="IPR013057">
    <property type="entry name" value="AA_transpt_TM"/>
</dbReference>
<feature type="non-terminal residue" evidence="7">
    <location>
        <position position="418"/>
    </location>
</feature>
<proteinExistence type="predicted"/>
<protein>
    <submittedName>
        <fullName evidence="7">Amino acid transporter ANT1-like protein</fullName>
    </submittedName>
</protein>
<dbReference type="Gene3D" id="1.20.1740.10">
    <property type="entry name" value="Amino acid/polyamine transporter I"/>
    <property type="match status" value="1"/>
</dbReference>
<feature type="transmembrane region" description="Helical" evidence="5">
    <location>
        <begin position="246"/>
        <end position="266"/>
    </location>
</feature>
<comment type="caution">
    <text evidence="7">The sequence shown here is derived from an EMBL/GenBank/DDBJ whole genome shotgun (WGS) entry which is preliminary data.</text>
</comment>
<gene>
    <name evidence="7" type="ORF">B4U80_03103</name>
</gene>
<dbReference type="FunFam" id="1.20.1740.10:FF:000052">
    <property type="entry name" value="Lysine histidine transporter-like 3"/>
    <property type="match status" value="1"/>
</dbReference>
<feature type="transmembrane region" description="Helical" evidence="5">
    <location>
        <begin position="144"/>
        <end position="163"/>
    </location>
</feature>
<comment type="subcellular location">
    <subcellularLocation>
        <location evidence="1">Membrane</location>
        <topology evidence="1">Multi-pass membrane protein</topology>
    </subcellularLocation>
</comment>
<evidence type="ECO:0000256" key="2">
    <source>
        <dbReference type="ARBA" id="ARBA00022692"/>
    </source>
</evidence>
<dbReference type="GO" id="GO:0015179">
    <property type="term" value="F:L-amino acid transmembrane transporter activity"/>
    <property type="evidence" value="ECO:0007669"/>
    <property type="project" value="TreeGrafter"/>
</dbReference>
<evidence type="ECO:0000313" key="7">
    <source>
        <dbReference type="EMBL" id="RWS29794.1"/>
    </source>
</evidence>
<dbReference type="EMBL" id="NCKV01000770">
    <property type="protein sequence ID" value="RWS29794.1"/>
    <property type="molecule type" value="Genomic_DNA"/>
</dbReference>
<accession>A0A443SQJ8</accession>
<feature type="transmembrane region" description="Helical" evidence="5">
    <location>
        <begin position="90"/>
        <end position="112"/>
    </location>
</feature>
<reference evidence="7 8" key="1">
    <citation type="journal article" date="2018" name="Gigascience">
        <title>Genomes of trombidid mites reveal novel predicted allergens and laterally-transferred genes associated with secondary metabolism.</title>
        <authorList>
            <person name="Dong X."/>
            <person name="Chaisiri K."/>
            <person name="Xia D."/>
            <person name="Armstrong S.D."/>
            <person name="Fang Y."/>
            <person name="Donnelly M.J."/>
            <person name="Kadowaki T."/>
            <person name="McGarry J.W."/>
            <person name="Darby A.C."/>
            <person name="Makepeace B.L."/>
        </authorList>
    </citation>
    <scope>NUCLEOTIDE SEQUENCE [LARGE SCALE GENOMIC DNA]</scope>
    <source>
        <strain evidence="7">UoL-UT</strain>
    </source>
</reference>
<feature type="transmembrane region" description="Helical" evidence="5">
    <location>
        <begin position="384"/>
        <end position="408"/>
    </location>
</feature>
<feature type="transmembrane region" description="Helical" evidence="5">
    <location>
        <begin position="361"/>
        <end position="378"/>
    </location>
</feature>
<evidence type="ECO:0000313" key="8">
    <source>
        <dbReference type="Proteomes" id="UP000288716"/>
    </source>
</evidence>
<dbReference type="PANTHER" id="PTHR22950">
    <property type="entry name" value="AMINO ACID TRANSPORTER"/>
    <property type="match status" value="1"/>
</dbReference>
<dbReference type="OrthoDB" id="655540at2759"/>
<feature type="transmembrane region" description="Helical" evidence="5">
    <location>
        <begin position="278"/>
        <end position="302"/>
    </location>
</feature>
<dbReference type="Pfam" id="PF01490">
    <property type="entry name" value="Aa_trans"/>
    <property type="match status" value="1"/>
</dbReference>
<dbReference type="VEuPathDB" id="VectorBase:LDEU002248"/>
<dbReference type="STRING" id="299467.A0A443SQJ8"/>
<sequence length="418" mass="46431">MPYNRYYGTVMEVRKGIAYCFVMLFTYSQISTDTEQLTPSLSTSSQIMITLPKPTGLSLFSASVFIVGAMAGAGVLALPKAIANTGWSGLFLIIICCFATASFCVILAKCWLMVEEIYPECRSNVRNPFPTIGEKAVGKWMKTFCAVTMDVQLFGGSIVFLLLSAELSHSLISNFWNISFCRLIVFIGLVLCPLTWLKSPHHFWPIAYGAMACTAVSCVLVVIIIIKQAPAKMSQAVHSPPTFNSFLLGFSTMLFAYGGSCALPTFQNDMRRREQFPSAVTLGFIILLILYYPLAFGGFIVYGDSVNDNILLSTEAGTITTIVNVLMDLHLFCAFLIVINPLNLDLENRFGISHDFNWKRVLLRTFVLFGVIFFGASVPKFGKILNLVGSSTVAVQTFLLPPWFYYNLCNYESENYKK</sequence>
<keyword evidence="8" id="KW-1185">Reference proteome</keyword>
<feature type="transmembrane region" description="Helical" evidence="5">
    <location>
        <begin position="206"/>
        <end position="226"/>
    </location>
</feature>
<feature type="transmembrane region" description="Helical" evidence="5">
    <location>
        <begin position="57"/>
        <end position="78"/>
    </location>
</feature>
<feature type="transmembrane region" description="Helical" evidence="5">
    <location>
        <begin position="175"/>
        <end position="194"/>
    </location>
</feature>
<evidence type="ECO:0000256" key="5">
    <source>
        <dbReference type="SAM" id="Phobius"/>
    </source>
</evidence>
<name>A0A443SQJ8_9ACAR</name>
<dbReference type="GO" id="GO:0005774">
    <property type="term" value="C:vacuolar membrane"/>
    <property type="evidence" value="ECO:0007669"/>
    <property type="project" value="TreeGrafter"/>
</dbReference>
<keyword evidence="4 5" id="KW-0472">Membrane</keyword>
<evidence type="ECO:0000256" key="4">
    <source>
        <dbReference type="ARBA" id="ARBA00023136"/>
    </source>
</evidence>
<feature type="domain" description="Amino acid transporter transmembrane" evidence="6">
    <location>
        <begin position="57"/>
        <end position="415"/>
    </location>
</feature>
<evidence type="ECO:0000256" key="1">
    <source>
        <dbReference type="ARBA" id="ARBA00004141"/>
    </source>
</evidence>
<dbReference type="Proteomes" id="UP000288716">
    <property type="component" value="Unassembled WGS sequence"/>
</dbReference>
<dbReference type="AlphaFoldDB" id="A0A443SQJ8"/>
<evidence type="ECO:0000256" key="3">
    <source>
        <dbReference type="ARBA" id="ARBA00022989"/>
    </source>
</evidence>
<evidence type="ECO:0000259" key="6">
    <source>
        <dbReference type="Pfam" id="PF01490"/>
    </source>
</evidence>
<keyword evidence="3 5" id="KW-1133">Transmembrane helix</keyword>
<dbReference type="PANTHER" id="PTHR22950:SF703">
    <property type="entry name" value="AMINO ACID TRANSPORTER TRANSMEMBRANE DOMAIN-CONTAINING PROTEIN"/>
    <property type="match status" value="1"/>
</dbReference>
<keyword evidence="2 5" id="KW-0812">Transmembrane</keyword>
<organism evidence="7 8">
    <name type="scientific">Leptotrombidium deliense</name>
    <dbReference type="NCBI Taxonomy" id="299467"/>
    <lineage>
        <taxon>Eukaryota</taxon>
        <taxon>Metazoa</taxon>
        <taxon>Ecdysozoa</taxon>
        <taxon>Arthropoda</taxon>
        <taxon>Chelicerata</taxon>
        <taxon>Arachnida</taxon>
        <taxon>Acari</taxon>
        <taxon>Acariformes</taxon>
        <taxon>Trombidiformes</taxon>
        <taxon>Prostigmata</taxon>
        <taxon>Anystina</taxon>
        <taxon>Parasitengona</taxon>
        <taxon>Trombiculoidea</taxon>
        <taxon>Trombiculidae</taxon>
        <taxon>Leptotrombidium</taxon>
    </lineage>
</organism>
<feature type="transmembrane region" description="Helical" evidence="5">
    <location>
        <begin position="322"/>
        <end position="340"/>
    </location>
</feature>